<dbReference type="InterPro" id="IPR018849">
    <property type="entry name" value="Urb2/Npa2_C"/>
</dbReference>
<keyword evidence="4" id="KW-1185">Reference proteome</keyword>
<dbReference type="GeneID" id="89973290"/>
<dbReference type="InterPro" id="IPR052609">
    <property type="entry name" value="Ribosome_Biogenesis_Reg"/>
</dbReference>
<evidence type="ECO:0000256" key="1">
    <source>
        <dbReference type="SAM" id="MobiDB-lite"/>
    </source>
</evidence>
<gene>
    <name evidence="3" type="ORF">LTR84_005112</name>
</gene>
<dbReference type="PANTHER" id="PTHR15682">
    <property type="entry name" value="UNHEALTHY RIBOSOME BIOGENESIS PROTEIN 2 HOMOLOG"/>
    <property type="match status" value="1"/>
</dbReference>
<dbReference type="RefSeq" id="XP_064711308.1">
    <property type="nucleotide sequence ID" value="XM_064848684.1"/>
</dbReference>
<sequence>MMISTFEVGITDLEKTDATPVLLVEKAANLLGINLEQNIQKSSHVVRYKSEPGSHGFKEQWLLRWLLKKLTFPASKERREETWIGENSFFLCAESWSMLLALTCSIQKDVCLEILQDRKFYQTLDRVLRWLNTPSAYHDSSSTSESHQVSNKEPPTKKRKLDAAASDKVVTTNSDDNLRWIILQAACRCVDLVGLSDQAKPSQSHHLISAWNSNWDERASLFGALLETSASLVDPDCSSDKLNTLSSIITTITTFWTTGSADSRNHPDGPHRAFSSQSLFSTLSLLERLRSPKIDIGLFQPVIRVLERLIALHVVLPARSIFFERFARKWRAINDVLFYDNLKNFLNDFQKTIIYWPNNKLQLQQDRTAMNQTSSLRIIFDIAARAIPSSDFSKRQSEQPWLDALFLSLAHTVWEDMPRISPSGVENSAVLSLPDSNSHQTSISALESLVDSVFARRVRLSLPVLGHTITALLVNDEQATPWTLLTKLVQLDTNILISNAGLSVSAAIFSRICGKIEDATIPDDVYPGLLNEIIIPVMRGFARSRNIDGFIQIWQEGLQNAIRLRYSLQVEQGSTPAVLVWEDDDVFDEFKTLIKIHAPLSLSKKLLEQTSQSLEGLSTKAGSTAVDFSHLAIFTAFLNAHDSTSEIAPALEKSFTPLFQYTLAGLQRASDYQAQRWRLWSFLRILLQSARKNEPLENLDKLLSHHGRLVSLQAALLNKDGPYSHQKAGNYLESLECFSVIVEAANNTTKFHSLLHEELKHLAQSVASSFKYGDIVEAEWDGRCYSCNDASKLAIACIGRLLEKPGIFSLDAKIYYELLSATLKFLKHSFSLRDDSSLSLRTVLQALLKLDEVSNNQGLKDMVSSYLIENESAPNSTNANSYVLLRSFPAQTLKKSHIKRLAALILQDLSNGKNIPEIETSNDQLATIIYLDTHSPSATIAAQDWRLWVQASEKLSTTSQAMSLSQIVLTNMLLEILQRLWSRAFALQKSSVLSEISSWVTDSIKSCKRVTFLETPHLALRTFFAESVKSQDILESKLPKRKVQKLRAKFIEILKRGSEDVVRHGKGENLLEVRLLMQTLQDTCDPPMAQEFLRDAPELGQVIEEQPSGAVMNEADRLDSQLRLSIRRTYQQIPLSRIAELENAKIKLAFETLAAEFCITGKCSREEIGIFATNLDLTIRTYSPITKTLALDYFQSEHGLKSSPILAQIATAIVASQVGSHEMMQHHPLAGKVAAIACTFPDHVKFSKVSILLALDNCKFILETHPSVVNQSTLDQLLASICTLTSPASKPVDEAKASGTYSPEAADIYGRICEVLGAVLGRHRRRISDRYHLLVPAMSGLLRCLFWPGAKTIQSLSGRDAAHTIANFGHSLPHWLTSSENALPPAAADQLARLLSSVCNPTVSAARTSRKRKHNELNDETKRARQLAGQHLLYLIAEYARCSLDGQIDPLVKEHLMLGLYSIMDAIDRELMKAMNSGMDPSSRAMFKVLYDSWVAHGKWDKS</sequence>
<organism evidence="3 4">
    <name type="scientific">Exophiala bonariae</name>
    <dbReference type="NCBI Taxonomy" id="1690606"/>
    <lineage>
        <taxon>Eukaryota</taxon>
        <taxon>Fungi</taxon>
        <taxon>Dikarya</taxon>
        <taxon>Ascomycota</taxon>
        <taxon>Pezizomycotina</taxon>
        <taxon>Eurotiomycetes</taxon>
        <taxon>Chaetothyriomycetidae</taxon>
        <taxon>Chaetothyriales</taxon>
        <taxon>Herpotrichiellaceae</taxon>
        <taxon>Exophiala</taxon>
    </lineage>
</organism>
<dbReference type="Pfam" id="PF10441">
    <property type="entry name" value="Urb2"/>
    <property type="match status" value="1"/>
</dbReference>
<feature type="region of interest" description="Disordered" evidence="1">
    <location>
        <begin position="137"/>
        <end position="166"/>
    </location>
</feature>
<name>A0AAV9NNV6_9EURO</name>
<evidence type="ECO:0000313" key="4">
    <source>
        <dbReference type="Proteomes" id="UP001358417"/>
    </source>
</evidence>
<accession>A0AAV9NNV6</accession>
<comment type="caution">
    <text evidence="3">The sequence shown here is derived from an EMBL/GenBank/DDBJ whole genome shotgun (WGS) entry which is preliminary data.</text>
</comment>
<protein>
    <recommendedName>
        <fullName evidence="2">Nucleolar 27S pre-rRNA processing Urb2/Npa2 C-terminal domain-containing protein</fullName>
    </recommendedName>
</protein>
<evidence type="ECO:0000259" key="2">
    <source>
        <dbReference type="Pfam" id="PF10441"/>
    </source>
</evidence>
<feature type="compositionally biased region" description="Polar residues" evidence="1">
    <location>
        <begin position="137"/>
        <end position="153"/>
    </location>
</feature>
<dbReference type="GO" id="GO:0042254">
    <property type="term" value="P:ribosome biogenesis"/>
    <property type="evidence" value="ECO:0007669"/>
    <property type="project" value="TreeGrafter"/>
</dbReference>
<feature type="domain" description="Nucleolar 27S pre-rRNA processing Urb2/Npa2 C-terminal" evidence="2">
    <location>
        <begin position="1254"/>
        <end position="1502"/>
    </location>
</feature>
<evidence type="ECO:0000313" key="3">
    <source>
        <dbReference type="EMBL" id="KAK5063036.1"/>
    </source>
</evidence>
<proteinExistence type="predicted"/>
<dbReference type="PANTHER" id="PTHR15682:SF2">
    <property type="entry name" value="UNHEALTHY RIBOSOME BIOGENESIS PROTEIN 2 HOMOLOG"/>
    <property type="match status" value="1"/>
</dbReference>
<dbReference type="EMBL" id="JAVRRD010000002">
    <property type="protein sequence ID" value="KAK5063036.1"/>
    <property type="molecule type" value="Genomic_DNA"/>
</dbReference>
<dbReference type="GO" id="GO:0005730">
    <property type="term" value="C:nucleolus"/>
    <property type="evidence" value="ECO:0007669"/>
    <property type="project" value="TreeGrafter"/>
</dbReference>
<dbReference type="Proteomes" id="UP001358417">
    <property type="component" value="Unassembled WGS sequence"/>
</dbReference>
<reference evidence="3 4" key="1">
    <citation type="submission" date="2023-08" db="EMBL/GenBank/DDBJ databases">
        <title>Black Yeasts Isolated from many extreme environments.</title>
        <authorList>
            <person name="Coleine C."/>
            <person name="Stajich J.E."/>
            <person name="Selbmann L."/>
        </authorList>
    </citation>
    <scope>NUCLEOTIDE SEQUENCE [LARGE SCALE GENOMIC DNA]</scope>
    <source>
        <strain evidence="3 4">CCFEE 5792</strain>
    </source>
</reference>